<dbReference type="AlphaFoldDB" id="A0A3B1A7N2"/>
<dbReference type="InterPro" id="IPR012779">
    <property type="entry name" value="Peptidase_M1_pepN"/>
</dbReference>
<keyword evidence="5" id="KW-0479">Metal-binding</keyword>
<evidence type="ECO:0000259" key="10">
    <source>
        <dbReference type="Pfam" id="PF11940"/>
    </source>
</evidence>
<keyword evidence="7" id="KW-0862">Zinc</keyword>
<evidence type="ECO:0000256" key="4">
    <source>
        <dbReference type="ARBA" id="ARBA00022670"/>
    </source>
</evidence>
<sequence length="603" mass="68310">LMTTTLTQGNTSQPKTVRLADYRVPDFFIDSVALDFDLGEADTQVSSVMQLRRNDPGGDSALLLNGRDLELISVSVDGHMLDAGDYELDTEVLCIPALPDVFTLEIVTRIHPQDNTSLGGLYTSGGNFCTQCEAEEFRKITYYLDRPDVMAKFTTTITADKTQYPVLLSNGNLLETGELDGGRHWAKWQDPFPKPSYLFALVAGDLACIKDTFVTLSGRTVDLHLYVQHHNVDKCEHAMRSLKNAMSWDEKVYGREYDLDLYMIVAVDDFNMGAMENKGLNVFNSRYVLARPDTATDADYQGIEGVIGHEYFHNWSGNRVTCRDWFQLSLKEGFTVYRDEEFSADMGSRGVKRIEDVNVLRTHQFREDAGPMAHPVRPESYVEINNFYTVTVYNKGAEVVRMLAHLVGEKGFRRGTDLYFERHDGQAVTTDDFVAAIEDANETELSLFKNWYRQAGTPVLDVKQEYDADKQRYRLTVRQSCPPTPGQPEKQPFHIPLAVGLLDEAGNDFPLRLRGENAPMDNNGTHVLDVREVEQVFEFEDIPHAPTPSLLRGFSAPVKLQSDVSDEQFYFLMGHDSDPFNRWEAGQQMAVKIIMALTEKYQR</sequence>
<dbReference type="InterPro" id="IPR035414">
    <property type="entry name" value="Peptidase_M1_pepN_Ig-like"/>
</dbReference>
<dbReference type="PRINTS" id="PR00756">
    <property type="entry name" value="ALADIPTASE"/>
</dbReference>
<comment type="cofactor">
    <cofactor evidence="1">
        <name>Zn(2+)</name>
        <dbReference type="ChEBI" id="CHEBI:29105"/>
    </cofactor>
</comment>
<dbReference type="Gene3D" id="1.25.50.10">
    <property type="entry name" value="Peptidase M1, alanyl aminopeptidase, C-terminal domain"/>
    <property type="match status" value="1"/>
</dbReference>
<keyword evidence="4" id="KW-0645">Protease</keyword>
<evidence type="ECO:0000256" key="2">
    <source>
        <dbReference type="ARBA" id="ARBA00010136"/>
    </source>
</evidence>
<dbReference type="Gene3D" id="2.60.40.1730">
    <property type="entry name" value="tricorn interacting facor f3 domain"/>
    <property type="match status" value="1"/>
</dbReference>
<evidence type="ECO:0000256" key="5">
    <source>
        <dbReference type="ARBA" id="ARBA00022723"/>
    </source>
</evidence>
<dbReference type="PROSITE" id="PS00018">
    <property type="entry name" value="EF_HAND_1"/>
    <property type="match status" value="1"/>
</dbReference>
<evidence type="ECO:0000256" key="7">
    <source>
        <dbReference type="ARBA" id="ARBA00022833"/>
    </source>
</evidence>
<dbReference type="InterPro" id="IPR042097">
    <property type="entry name" value="Aminopeptidase_N-like_N_sf"/>
</dbReference>
<dbReference type="InterPro" id="IPR038438">
    <property type="entry name" value="PepN_Ig-like_sf"/>
</dbReference>
<evidence type="ECO:0000256" key="1">
    <source>
        <dbReference type="ARBA" id="ARBA00001947"/>
    </source>
</evidence>
<feature type="non-terminal residue" evidence="13">
    <location>
        <position position="1"/>
    </location>
</feature>
<dbReference type="Gene3D" id="3.30.2010.30">
    <property type="match status" value="1"/>
</dbReference>
<evidence type="ECO:0000256" key="8">
    <source>
        <dbReference type="ARBA" id="ARBA00023049"/>
    </source>
</evidence>
<dbReference type="GO" id="GO:0016285">
    <property type="term" value="F:alanyl aminopeptidase activity"/>
    <property type="evidence" value="ECO:0007669"/>
    <property type="project" value="UniProtKB-EC"/>
</dbReference>
<organism evidence="13">
    <name type="scientific">hydrothermal vent metagenome</name>
    <dbReference type="NCBI Taxonomy" id="652676"/>
    <lineage>
        <taxon>unclassified sequences</taxon>
        <taxon>metagenomes</taxon>
        <taxon>ecological metagenomes</taxon>
    </lineage>
</organism>
<dbReference type="NCBIfam" id="TIGR02414">
    <property type="entry name" value="pepN_proteo"/>
    <property type="match status" value="1"/>
</dbReference>
<dbReference type="Gene3D" id="1.10.390.10">
    <property type="entry name" value="Neutral Protease Domain 2"/>
    <property type="match status" value="1"/>
</dbReference>
<dbReference type="InterPro" id="IPR018247">
    <property type="entry name" value="EF_Hand_1_Ca_BS"/>
</dbReference>
<name>A0A3B1A7N2_9ZZZZ</name>
<dbReference type="Gene3D" id="2.60.40.1840">
    <property type="match status" value="1"/>
</dbReference>
<dbReference type="Pfam" id="PF17900">
    <property type="entry name" value="Peptidase_M1_N"/>
    <property type="match status" value="1"/>
</dbReference>
<dbReference type="EC" id="3.4.11.2" evidence="13"/>
<dbReference type="InterPro" id="IPR037144">
    <property type="entry name" value="Peptidase_M1_pepN_C_sf"/>
</dbReference>
<dbReference type="GO" id="GO:0008237">
    <property type="term" value="F:metallopeptidase activity"/>
    <property type="evidence" value="ECO:0007669"/>
    <property type="project" value="UniProtKB-KW"/>
</dbReference>
<dbReference type="InterPro" id="IPR027268">
    <property type="entry name" value="Peptidase_M4/M1_CTD_sf"/>
</dbReference>
<reference evidence="13" key="1">
    <citation type="submission" date="2018-06" db="EMBL/GenBank/DDBJ databases">
        <authorList>
            <person name="Zhirakovskaya E."/>
        </authorList>
    </citation>
    <scope>NUCLEOTIDE SEQUENCE</scope>
</reference>
<evidence type="ECO:0000313" key="13">
    <source>
        <dbReference type="EMBL" id="VAW95802.1"/>
    </source>
</evidence>
<dbReference type="InterPro" id="IPR014782">
    <property type="entry name" value="Peptidase_M1_dom"/>
</dbReference>
<keyword evidence="6 13" id="KW-0378">Hydrolase</keyword>
<feature type="domain" description="Aminopeptidase N-like N-terminal" evidence="12">
    <location>
        <begin position="101"/>
        <end position="198"/>
    </location>
</feature>
<dbReference type="InterPro" id="IPR045357">
    <property type="entry name" value="Aminopeptidase_N-like_N"/>
</dbReference>
<protein>
    <submittedName>
        <fullName evidence="13">Membrane alanine aminopeptidase N</fullName>
        <ecNumber evidence="13">3.4.11.2</ecNumber>
    </submittedName>
</protein>
<gene>
    <name evidence="13" type="ORF">MNBD_GAMMA19-604</name>
</gene>
<accession>A0A3B1A7N2</accession>
<dbReference type="Pfam" id="PF11940">
    <property type="entry name" value="DUF3458"/>
    <property type="match status" value="1"/>
</dbReference>
<dbReference type="Pfam" id="PF17432">
    <property type="entry name" value="DUF3458_C"/>
    <property type="match status" value="1"/>
</dbReference>
<dbReference type="SUPFAM" id="SSF55486">
    <property type="entry name" value="Metalloproteases ('zincins'), catalytic domain"/>
    <property type="match status" value="1"/>
</dbReference>
<dbReference type="InterPro" id="IPR001930">
    <property type="entry name" value="Peptidase_M1"/>
</dbReference>
<evidence type="ECO:0000256" key="6">
    <source>
        <dbReference type="ARBA" id="ARBA00022801"/>
    </source>
</evidence>
<dbReference type="InterPro" id="IPR024601">
    <property type="entry name" value="Peptidase_M1_pepN_C"/>
</dbReference>
<feature type="domain" description="Peptidase M1 membrane alanine aminopeptidase" evidence="9">
    <location>
        <begin position="238"/>
        <end position="450"/>
    </location>
</feature>
<dbReference type="PANTHER" id="PTHR46322:SF1">
    <property type="entry name" value="PUROMYCIN-SENSITIVE AMINOPEPTIDASE"/>
    <property type="match status" value="1"/>
</dbReference>
<feature type="non-terminal residue" evidence="13">
    <location>
        <position position="603"/>
    </location>
</feature>
<keyword evidence="3 13" id="KW-0031">Aminopeptidase</keyword>
<feature type="domain" description="Peptidase M1 alanyl aminopeptidase C-terminal" evidence="11">
    <location>
        <begin position="566"/>
        <end position="599"/>
    </location>
</feature>
<dbReference type="CDD" id="cd09600">
    <property type="entry name" value="M1_APN"/>
    <property type="match status" value="1"/>
</dbReference>
<dbReference type="FunFam" id="2.60.40.1730:FF:000005">
    <property type="entry name" value="Aminopeptidase N"/>
    <property type="match status" value="1"/>
</dbReference>
<evidence type="ECO:0000259" key="12">
    <source>
        <dbReference type="Pfam" id="PF17900"/>
    </source>
</evidence>
<dbReference type="GO" id="GO:0008270">
    <property type="term" value="F:zinc ion binding"/>
    <property type="evidence" value="ECO:0007669"/>
    <property type="project" value="InterPro"/>
</dbReference>
<comment type="similarity">
    <text evidence="2">Belongs to the peptidase M1 family.</text>
</comment>
<dbReference type="GO" id="GO:0006508">
    <property type="term" value="P:proteolysis"/>
    <property type="evidence" value="ECO:0007669"/>
    <property type="project" value="UniProtKB-KW"/>
</dbReference>
<evidence type="ECO:0000259" key="9">
    <source>
        <dbReference type="Pfam" id="PF01433"/>
    </source>
</evidence>
<dbReference type="SUPFAM" id="SSF63737">
    <property type="entry name" value="Leukotriene A4 hydrolase N-terminal domain"/>
    <property type="match status" value="1"/>
</dbReference>
<evidence type="ECO:0000256" key="3">
    <source>
        <dbReference type="ARBA" id="ARBA00022438"/>
    </source>
</evidence>
<dbReference type="EMBL" id="UOFV01000070">
    <property type="protein sequence ID" value="VAW95802.1"/>
    <property type="molecule type" value="Genomic_DNA"/>
</dbReference>
<dbReference type="Pfam" id="PF01433">
    <property type="entry name" value="Peptidase_M1"/>
    <property type="match status" value="1"/>
</dbReference>
<evidence type="ECO:0000259" key="11">
    <source>
        <dbReference type="Pfam" id="PF17432"/>
    </source>
</evidence>
<dbReference type="FunFam" id="1.10.390.10:FF:000002">
    <property type="entry name" value="Aminopeptidase N"/>
    <property type="match status" value="1"/>
</dbReference>
<feature type="domain" description="Peptidase M1 alanyl aminopeptidase Ig-like fold" evidence="10">
    <location>
        <begin position="456"/>
        <end position="562"/>
    </location>
</feature>
<dbReference type="FunFam" id="3.30.2010.30:FF:000002">
    <property type="entry name" value="Putative aminopeptidase N"/>
    <property type="match status" value="1"/>
</dbReference>
<keyword evidence="8" id="KW-0482">Metalloprotease</keyword>
<proteinExistence type="inferred from homology"/>
<dbReference type="FunFam" id="2.60.40.1840:FF:000001">
    <property type="entry name" value="Aminopeptidase N"/>
    <property type="match status" value="1"/>
</dbReference>
<dbReference type="PANTHER" id="PTHR46322">
    <property type="entry name" value="PUROMYCIN-SENSITIVE AMINOPEPTIDASE"/>
    <property type="match status" value="1"/>
</dbReference>